<comment type="similarity">
    <text evidence="1">Belongs to the short-chain dehydrogenases/reductases (SDR) family.</text>
</comment>
<dbReference type="OrthoDB" id="5336600at2759"/>
<comment type="caution">
    <text evidence="3">The sequence shown here is derived from an EMBL/GenBank/DDBJ whole genome shotgun (WGS) entry which is preliminary data.</text>
</comment>
<dbReference type="Pfam" id="PF00106">
    <property type="entry name" value="adh_short"/>
    <property type="match status" value="1"/>
</dbReference>
<reference evidence="3 4" key="1">
    <citation type="submission" date="2020-05" db="EMBL/GenBank/DDBJ databases">
        <title>Identification and distribution of gene clusters putatively required for synthesis of sphingolipid metabolism inhibitors in phylogenetically diverse species of the filamentous fungus Fusarium.</title>
        <authorList>
            <person name="Kim H.-S."/>
            <person name="Busman M."/>
            <person name="Brown D.W."/>
            <person name="Divon H."/>
            <person name="Uhlig S."/>
            <person name="Proctor R.H."/>
        </authorList>
    </citation>
    <scope>NUCLEOTIDE SEQUENCE [LARGE SCALE GENOMIC DNA]</scope>
    <source>
        <strain evidence="3 4">NRRL 13617</strain>
    </source>
</reference>
<organism evidence="3 4">
    <name type="scientific">Fusarium phyllophilum</name>
    <dbReference type="NCBI Taxonomy" id="47803"/>
    <lineage>
        <taxon>Eukaryota</taxon>
        <taxon>Fungi</taxon>
        <taxon>Dikarya</taxon>
        <taxon>Ascomycota</taxon>
        <taxon>Pezizomycotina</taxon>
        <taxon>Sordariomycetes</taxon>
        <taxon>Hypocreomycetidae</taxon>
        <taxon>Hypocreales</taxon>
        <taxon>Nectriaceae</taxon>
        <taxon>Fusarium</taxon>
        <taxon>Fusarium fujikuroi species complex</taxon>
    </lineage>
</organism>
<keyword evidence="2" id="KW-0560">Oxidoreductase</keyword>
<dbReference type="PANTHER" id="PTHR43669:SF4">
    <property type="entry name" value="SHORT-CHAIN DEHYDROGENASE"/>
    <property type="match status" value="1"/>
</dbReference>
<dbReference type="GO" id="GO:0016491">
    <property type="term" value="F:oxidoreductase activity"/>
    <property type="evidence" value="ECO:0007669"/>
    <property type="project" value="UniProtKB-KW"/>
</dbReference>
<proteinExistence type="inferred from homology"/>
<dbReference type="SUPFAM" id="SSF51735">
    <property type="entry name" value="NAD(P)-binding Rossmann-fold domains"/>
    <property type="match status" value="1"/>
</dbReference>
<evidence type="ECO:0000256" key="2">
    <source>
        <dbReference type="ARBA" id="ARBA00023002"/>
    </source>
</evidence>
<dbReference type="PANTHER" id="PTHR43669">
    <property type="entry name" value="5-KETO-D-GLUCONATE 5-REDUCTASE"/>
    <property type="match status" value="1"/>
</dbReference>
<keyword evidence="4" id="KW-1185">Reference proteome</keyword>
<evidence type="ECO:0000313" key="3">
    <source>
        <dbReference type="EMBL" id="KAF5565832.1"/>
    </source>
</evidence>
<sequence>MSSPIVLIFGAGAKVGKSVAQAFGAKGYRLALASRSQDPSTSTDKELHIPTDLSDTDSVIQAFTKVRSEFGHPTSSSTTATYHGGQNDPNDIFEVPLDSFKTSGAVNIFSAYDAAQEAVKGWKDFPKDSNLTYIYTGNIENEMRIPSIMSLGVGKAAAAWFIEVAATSYKDQGFKFYYADERKEDGTPMYSGATGEGHAQFYVELAEGKEQQVWQQTFVSGQGYKKF</sequence>
<accession>A0A8H5K3U9</accession>
<dbReference type="Gene3D" id="3.40.50.720">
    <property type="entry name" value="NAD(P)-binding Rossmann-like Domain"/>
    <property type="match status" value="1"/>
</dbReference>
<dbReference type="Proteomes" id="UP000582016">
    <property type="component" value="Unassembled WGS sequence"/>
</dbReference>
<evidence type="ECO:0000313" key="4">
    <source>
        <dbReference type="Proteomes" id="UP000582016"/>
    </source>
</evidence>
<dbReference type="InterPro" id="IPR036291">
    <property type="entry name" value="NAD(P)-bd_dom_sf"/>
</dbReference>
<protein>
    <submittedName>
        <fullName evidence="3">Short-chain dehydrogenase</fullName>
    </submittedName>
</protein>
<evidence type="ECO:0000256" key="1">
    <source>
        <dbReference type="ARBA" id="ARBA00006484"/>
    </source>
</evidence>
<dbReference type="AlphaFoldDB" id="A0A8H5K3U9"/>
<name>A0A8H5K3U9_9HYPO</name>
<dbReference type="InterPro" id="IPR002347">
    <property type="entry name" value="SDR_fam"/>
</dbReference>
<gene>
    <name evidence="3" type="ORF">FPHYL_4050</name>
</gene>
<dbReference type="EMBL" id="JAAOAQ010000125">
    <property type="protein sequence ID" value="KAF5565832.1"/>
    <property type="molecule type" value="Genomic_DNA"/>
</dbReference>